<keyword evidence="2 5" id="KW-0812">Transmembrane</keyword>
<feature type="transmembrane region" description="Helical" evidence="5">
    <location>
        <begin position="115"/>
        <end position="138"/>
    </location>
</feature>
<evidence type="ECO:0000256" key="5">
    <source>
        <dbReference type="SAM" id="Phobius"/>
    </source>
</evidence>
<evidence type="ECO:0000256" key="3">
    <source>
        <dbReference type="ARBA" id="ARBA00022989"/>
    </source>
</evidence>
<comment type="caution">
    <text evidence="6">The sequence shown here is derived from an EMBL/GenBank/DDBJ whole genome shotgun (WGS) entry which is preliminary data.</text>
</comment>
<dbReference type="Proteomes" id="UP000230750">
    <property type="component" value="Unassembled WGS sequence"/>
</dbReference>
<gene>
    <name evidence="6" type="ORF">BSL78_13065</name>
</gene>
<dbReference type="EMBL" id="MRZV01000435">
    <property type="protein sequence ID" value="PIK50056.1"/>
    <property type="molecule type" value="Genomic_DNA"/>
</dbReference>
<evidence type="ECO:0000313" key="6">
    <source>
        <dbReference type="EMBL" id="PIK50056.1"/>
    </source>
</evidence>
<dbReference type="GO" id="GO:0015179">
    <property type="term" value="F:L-amino acid transmembrane transporter activity"/>
    <property type="evidence" value="ECO:0007669"/>
    <property type="project" value="TreeGrafter"/>
</dbReference>
<feature type="transmembrane region" description="Helical" evidence="5">
    <location>
        <begin position="64"/>
        <end position="86"/>
    </location>
</feature>
<accession>A0A2G8KPW9</accession>
<evidence type="ECO:0000313" key="7">
    <source>
        <dbReference type="Proteomes" id="UP000230750"/>
    </source>
</evidence>
<keyword evidence="3 5" id="KW-1133">Transmembrane helix</keyword>
<sequence length="171" mass="18664">MTKQKRPIYKQRIPDEDNNISEDKVILRPVVGISGSIAFIVGSIIGTGIFLSPTGVLDGVSGSVGWSLVVWVLCALIAVCGAYCYIELGTIFKKSGGDFTFMDEVYGPMVGYVRVWIMFFMGGPTWSAVQCLVVALYITTPVVGDCIETPYLSVRLLAVCVLSKYVHPLFH</sequence>
<dbReference type="Gene3D" id="1.20.1740.10">
    <property type="entry name" value="Amino acid/polyamine transporter I"/>
    <property type="match status" value="1"/>
</dbReference>
<dbReference type="Pfam" id="PF13520">
    <property type="entry name" value="AA_permease_2"/>
    <property type="match status" value="1"/>
</dbReference>
<dbReference type="OrthoDB" id="10062876at2759"/>
<feature type="transmembrane region" description="Helical" evidence="5">
    <location>
        <begin position="30"/>
        <end position="52"/>
    </location>
</feature>
<name>A0A2G8KPW9_STIJA</name>
<evidence type="ECO:0000256" key="1">
    <source>
        <dbReference type="ARBA" id="ARBA00004141"/>
    </source>
</evidence>
<protein>
    <submittedName>
        <fullName evidence="6">Putative cystine/glutamate transporter isoform X1</fullName>
    </submittedName>
</protein>
<keyword evidence="4 5" id="KW-0472">Membrane</keyword>
<dbReference type="InterPro" id="IPR002293">
    <property type="entry name" value="AA/rel_permease1"/>
</dbReference>
<dbReference type="PANTHER" id="PTHR11785">
    <property type="entry name" value="AMINO ACID TRANSPORTER"/>
    <property type="match status" value="1"/>
</dbReference>
<dbReference type="AlphaFoldDB" id="A0A2G8KPW9"/>
<evidence type="ECO:0000256" key="4">
    <source>
        <dbReference type="ARBA" id="ARBA00023136"/>
    </source>
</evidence>
<evidence type="ECO:0000256" key="2">
    <source>
        <dbReference type="ARBA" id="ARBA00022692"/>
    </source>
</evidence>
<dbReference type="InterPro" id="IPR050598">
    <property type="entry name" value="AminoAcid_Transporter"/>
</dbReference>
<organism evidence="6 7">
    <name type="scientific">Stichopus japonicus</name>
    <name type="common">Sea cucumber</name>
    <dbReference type="NCBI Taxonomy" id="307972"/>
    <lineage>
        <taxon>Eukaryota</taxon>
        <taxon>Metazoa</taxon>
        <taxon>Echinodermata</taxon>
        <taxon>Eleutherozoa</taxon>
        <taxon>Echinozoa</taxon>
        <taxon>Holothuroidea</taxon>
        <taxon>Aspidochirotacea</taxon>
        <taxon>Aspidochirotida</taxon>
        <taxon>Stichopodidae</taxon>
        <taxon>Apostichopus</taxon>
    </lineage>
</organism>
<dbReference type="STRING" id="307972.A0A2G8KPW9"/>
<dbReference type="GO" id="GO:0016020">
    <property type="term" value="C:membrane"/>
    <property type="evidence" value="ECO:0007669"/>
    <property type="project" value="UniProtKB-SubCell"/>
</dbReference>
<proteinExistence type="predicted"/>
<reference evidence="6 7" key="1">
    <citation type="journal article" date="2017" name="PLoS Biol.">
        <title>The sea cucumber genome provides insights into morphological evolution and visceral regeneration.</title>
        <authorList>
            <person name="Zhang X."/>
            <person name="Sun L."/>
            <person name="Yuan J."/>
            <person name="Sun Y."/>
            <person name="Gao Y."/>
            <person name="Zhang L."/>
            <person name="Li S."/>
            <person name="Dai H."/>
            <person name="Hamel J.F."/>
            <person name="Liu C."/>
            <person name="Yu Y."/>
            <person name="Liu S."/>
            <person name="Lin W."/>
            <person name="Guo K."/>
            <person name="Jin S."/>
            <person name="Xu P."/>
            <person name="Storey K.B."/>
            <person name="Huan P."/>
            <person name="Zhang T."/>
            <person name="Zhou Y."/>
            <person name="Zhang J."/>
            <person name="Lin C."/>
            <person name="Li X."/>
            <person name="Xing L."/>
            <person name="Huo D."/>
            <person name="Sun M."/>
            <person name="Wang L."/>
            <person name="Mercier A."/>
            <person name="Li F."/>
            <person name="Yang H."/>
            <person name="Xiang J."/>
        </authorList>
    </citation>
    <scope>NUCLEOTIDE SEQUENCE [LARGE SCALE GENOMIC DNA]</scope>
    <source>
        <strain evidence="6">Shaxun</strain>
        <tissue evidence="6">Muscle</tissue>
    </source>
</reference>
<comment type="subcellular location">
    <subcellularLocation>
        <location evidence="1">Membrane</location>
        <topology evidence="1">Multi-pass membrane protein</topology>
    </subcellularLocation>
</comment>
<dbReference type="PANTHER" id="PTHR11785:SF375">
    <property type="entry name" value="AMINO ACID TRANSPORTER"/>
    <property type="match status" value="1"/>
</dbReference>
<keyword evidence="7" id="KW-1185">Reference proteome</keyword>